<dbReference type="HOGENOM" id="CLU_059102_2_0_1"/>
<feature type="signal peptide" evidence="6">
    <location>
        <begin position="1"/>
        <end position="26"/>
    </location>
</feature>
<dbReference type="GO" id="GO:0004867">
    <property type="term" value="F:serine-type endopeptidase inhibitor activity"/>
    <property type="evidence" value="ECO:0007669"/>
    <property type="project" value="UniProtKB-KW"/>
</dbReference>
<protein>
    <recommendedName>
        <fullName evidence="7">Bowman-Birk serine protease inhibitors family domain-containing protein</fullName>
    </recommendedName>
</protein>
<organism evidence="9">
    <name type="scientific">Brachypodium distachyon</name>
    <name type="common">Purple false brome</name>
    <name type="synonym">Trachynia distachya</name>
    <dbReference type="NCBI Taxonomy" id="15368"/>
    <lineage>
        <taxon>Eukaryota</taxon>
        <taxon>Viridiplantae</taxon>
        <taxon>Streptophyta</taxon>
        <taxon>Embryophyta</taxon>
        <taxon>Tracheophyta</taxon>
        <taxon>Spermatophyta</taxon>
        <taxon>Magnoliopsida</taxon>
        <taxon>Liliopsida</taxon>
        <taxon>Poales</taxon>
        <taxon>Poaceae</taxon>
        <taxon>BOP clade</taxon>
        <taxon>Pooideae</taxon>
        <taxon>Stipodae</taxon>
        <taxon>Brachypodieae</taxon>
        <taxon>Brachypodium</taxon>
    </lineage>
</organism>
<evidence type="ECO:0000256" key="1">
    <source>
        <dbReference type="ARBA" id="ARBA00008506"/>
    </source>
</evidence>
<keyword evidence="4" id="KW-1015">Disulfide bond</keyword>
<dbReference type="EMBL" id="CM000881">
    <property type="protein sequence ID" value="KQK02510.1"/>
    <property type="molecule type" value="Genomic_DNA"/>
</dbReference>
<comment type="similarity">
    <text evidence="1 5">Belongs to the Bowman-Birk serine protease inhibitor family.</text>
</comment>
<evidence type="ECO:0000313" key="10">
    <source>
        <dbReference type="Proteomes" id="UP000008810"/>
    </source>
</evidence>
<dbReference type="PANTHER" id="PTHR33479">
    <property type="entry name" value="BOWMAN-BIRK TYPE BRAN TRYPSIN INHIBITOR"/>
    <property type="match status" value="1"/>
</dbReference>
<dbReference type="EnsemblPlants" id="KQK02510">
    <property type="protein sequence ID" value="KQK02510"/>
    <property type="gene ID" value="BRADI_2g01920v3"/>
</dbReference>
<dbReference type="PANTHER" id="PTHR33479:SF22">
    <property type="entry name" value="BOWMAN-BIRK TYPE BRAN TRYPSIN INHIBITOR"/>
    <property type="match status" value="1"/>
</dbReference>
<feature type="domain" description="Bowman-Birk serine protease inhibitors family" evidence="7">
    <location>
        <begin position="53"/>
        <end position="109"/>
    </location>
</feature>
<dbReference type="SMART" id="SM00269">
    <property type="entry name" value="BowB"/>
    <property type="match status" value="2"/>
</dbReference>
<evidence type="ECO:0000256" key="5">
    <source>
        <dbReference type="RuleBase" id="RU003856"/>
    </source>
</evidence>
<reference evidence="8" key="2">
    <citation type="submission" date="2017-06" db="EMBL/GenBank/DDBJ databases">
        <title>WGS assembly of Brachypodium distachyon.</title>
        <authorList>
            <consortium name="The International Brachypodium Initiative"/>
            <person name="Lucas S."/>
            <person name="Harmon-Smith M."/>
            <person name="Lail K."/>
            <person name="Tice H."/>
            <person name="Grimwood J."/>
            <person name="Bruce D."/>
            <person name="Barry K."/>
            <person name="Shu S."/>
            <person name="Lindquist E."/>
            <person name="Wang M."/>
            <person name="Pitluck S."/>
            <person name="Vogel J.P."/>
            <person name="Garvin D.F."/>
            <person name="Mockler T.C."/>
            <person name="Schmutz J."/>
            <person name="Rokhsar D."/>
            <person name="Bevan M.W."/>
        </authorList>
    </citation>
    <scope>NUCLEOTIDE SEQUENCE</scope>
    <source>
        <strain evidence="8">Bd21</strain>
    </source>
</reference>
<keyword evidence="2 5" id="KW-0646">Protease inhibitor</keyword>
<dbReference type="InterPro" id="IPR035995">
    <property type="entry name" value="Bowman-Birk_prot_inh"/>
</dbReference>
<evidence type="ECO:0000313" key="9">
    <source>
        <dbReference type="EnsemblPlants" id="KQK02510"/>
    </source>
</evidence>
<sequence>MEGVRVATVLLMLSLVAAACCLSAAAADVDTIRLPSQDEVANQAGAEKRPWKCCDRAMCTRSIPPFCKCLDLLDRCPGCKDCRAEREHEADPESFVCHDVYRGAPGPNCSTNGDKVFADEATIVAAEEKKAAAAEAEKRPWKCCDDTLCNRAAPPTCRCLDTVDRCAASCRECVAAGSDPSRRVCKDRFHGWPGPKCSNNQ</sequence>
<dbReference type="Gramene" id="KQK02510">
    <property type="protein sequence ID" value="KQK02510"/>
    <property type="gene ID" value="BRADI_2g01920v3"/>
</dbReference>
<dbReference type="PROSITE" id="PS51257">
    <property type="entry name" value="PROKAR_LIPOPROTEIN"/>
    <property type="match status" value="1"/>
</dbReference>
<evidence type="ECO:0000256" key="6">
    <source>
        <dbReference type="SAM" id="SignalP"/>
    </source>
</evidence>
<dbReference type="AlphaFoldDB" id="I1HBL7"/>
<reference evidence="8 9" key="1">
    <citation type="journal article" date="2010" name="Nature">
        <title>Genome sequencing and analysis of the model grass Brachypodium distachyon.</title>
        <authorList>
            <consortium name="International Brachypodium Initiative"/>
        </authorList>
    </citation>
    <scope>NUCLEOTIDE SEQUENCE [LARGE SCALE GENOMIC DNA]</scope>
    <source>
        <strain evidence="8 9">Bd21</strain>
    </source>
</reference>
<dbReference type="Gene3D" id="2.10.69.10">
    <property type="entry name" value="Cysteine Protease (Bromelain) Inhibitor, subunit H"/>
    <property type="match status" value="2"/>
</dbReference>
<dbReference type="SUPFAM" id="SSF57247">
    <property type="entry name" value="Bowman-Birk inhibitor, BBI"/>
    <property type="match status" value="2"/>
</dbReference>
<dbReference type="Proteomes" id="UP000008810">
    <property type="component" value="Chromosome 2"/>
</dbReference>
<accession>I1HBL7</accession>
<evidence type="ECO:0000259" key="7">
    <source>
        <dbReference type="SMART" id="SM00269"/>
    </source>
</evidence>
<keyword evidence="10" id="KW-1185">Reference proteome</keyword>
<keyword evidence="3 5" id="KW-0722">Serine protease inhibitor</keyword>
<keyword evidence="6" id="KW-0732">Signal</keyword>
<evidence type="ECO:0000256" key="2">
    <source>
        <dbReference type="ARBA" id="ARBA00022690"/>
    </source>
</evidence>
<dbReference type="OMA" id="RAMCTRS"/>
<evidence type="ECO:0000256" key="4">
    <source>
        <dbReference type="ARBA" id="ARBA00023157"/>
    </source>
</evidence>
<evidence type="ECO:0000256" key="3">
    <source>
        <dbReference type="ARBA" id="ARBA00022900"/>
    </source>
</evidence>
<dbReference type="FunCoup" id="I1HBL7">
    <property type="interactions" value="202"/>
</dbReference>
<dbReference type="eggNOG" id="ENOG502R3JY">
    <property type="taxonomic scope" value="Eukaryota"/>
</dbReference>
<dbReference type="CDD" id="cd00023">
    <property type="entry name" value="BBI"/>
    <property type="match status" value="2"/>
</dbReference>
<dbReference type="InParanoid" id="I1HBL7"/>
<reference evidence="9" key="3">
    <citation type="submission" date="2018-08" db="UniProtKB">
        <authorList>
            <consortium name="EnsemblPlants"/>
        </authorList>
    </citation>
    <scope>IDENTIFICATION</scope>
    <source>
        <strain evidence="9">cv. Bd21</strain>
    </source>
</reference>
<dbReference type="GO" id="GO:0005576">
    <property type="term" value="C:extracellular region"/>
    <property type="evidence" value="ECO:0007669"/>
    <property type="project" value="InterPro"/>
</dbReference>
<feature type="chain" id="PRO_5014094517" description="Bowman-Birk serine protease inhibitors family domain-containing protein" evidence="6">
    <location>
        <begin position="27"/>
        <end position="201"/>
    </location>
</feature>
<feature type="domain" description="Bowman-Birk serine protease inhibitors family" evidence="7">
    <location>
        <begin position="143"/>
        <end position="197"/>
    </location>
</feature>
<proteinExistence type="inferred from homology"/>
<gene>
    <name evidence="8" type="ORF">BRADI_2g01920v3</name>
</gene>
<dbReference type="Pfam" id="PF00228">
    <property type="entry name" value="Bowman-Birk_leg"/>
    <property type="match status" value="3"/>
</dbReference>
<name>I1HBL7_BRADI</name>
<dbReference type="OrthoDB" id="757405at2759"/>
<dbReference type="InterPro" id="IPR000877">
    <property type="entry name" value="Prot_inh_BBI"/>
</dbReference>
<evidence type="ECO:0000313" key="8">
    <source>
        <dbReference type="EMBL" id="KQK02510.1"/>
    </source>
</evidence>